<feature type="region of interest" description="Disordered" evidence="1">
    <location>
        <begin position="140"/>
        <end position="159"/>
    </location>
</feature>
<dbReference type="OrthoDB" id="5332384at2759"/>
<feature type="region of interest" description="Disordered" evidence="1">
    <location>
        <begin position="183"/>
        <end position="222"/>
    </location>
</feature>
<comment type="caution">
    <text evidence="3">The sequence shown here is derived from an EMBL/GenBank/DDBJ whole genome shotgun (WGS) entry which is preliminary data.</text>
</comment>
<gene>
    <name evidence="3" type="ORF">IMSHALPRED_000540</name>
</gene>
<dbReference type="EMBL" id="CAJPDT010000102">
    <property type="protein sequence ID" value="CAF9937772.1"/>
    <property type="molecule type" value="Genomic_DNA"/>
</dbReference>
<reference evidence="3" key="1">
    <citation type="submission" date="2021-03" db="EMBL/GenBank/DDBJ databases">
        <authorList>
            <person name="Tagirdzhanova G."/>
        </authorList>
    </citation>
    <scope>NUCLEOTIDE SEQUENCE</scope>
</reference>
<name>A0A8H3GAQ8_9LECA</name>
<dbReference type="AlphaFoldDB" id="A0A8H3GAQ8"/>
<dbReference type="Proteomes" id="UP000664534">
    <property type="component" value="Unassembled WGS sequence"/>
</dbReference>
<accession>A0A8H3GAQ8</accession>
<sequence length="316" mass="33117">MSLILIALLQLFLLFRNVISTCSTTSDVEFTFYGYPDGPSDTTSFGCSGTTQVTDGTAGGDGSYANPETFATALDNPNFVPCEIIYIPLFQKYFQYMDHCLECMNLYPGTTRIDLWIGSDVNGGQKQIDCEDAFGLKTGQTIVRDPPSTMQVNGGQLWDNDSGTCNDDSLVFPNYSTSESDLCGAGSTSTSDASSDNSPAVSSTSSPSATPAPSAVSTKEEVDTVDRVAAVKVNAAPIPSTTLATIVSAAPSTSTSVSSLPSPSDSSSDCGVTAEWPTAWLGHCVGTPCHEFNDCSGELICQGWPNPVCTVPTSGK</sequence>
<keyword evidence="2" id="KW-0732">Signal</keyword>
<feature type="compositionally biased region" description="Low complexity" evidence="1">
    <location>
        <begin position="184"/>
        <end position="217"/>
    </location>
</feature>
<protein>
    <submittedName>
        <fullName evidence="3">Uncharacterized protein</fullName>
    </submittedName>
</protein>
<evidence type="ECO:0000256" key="2">
    <source>
        <dbReference type="SAM" id="SignalP"/>
    </source>
</evidence>
<evidence type="ECO:0000313" key="4">
    <source>
        <dbReference type="Proteomes" id="UP000664534"/>
    </source>
</evidence>
<evidence type="ECO:0000313" key="3">
    <source>
        <dbReference type="EMBL" id="CAF9937772.1"/>
    </source>
</evidence>
<proteinExistence type="predicted"/>
<keyword evidence="4" id="KW-1185">Reference proteome</keyword>
<feature type="chain" id="PRO_5034172195" evidence="2">
    <location>
        <begin position="21"/>
        <end position="316"/>
    </location>
</feature>
<feature type="signal peptide" evidence="2">
    <location>
        <begin position="1"/>
        <end position="20"/>
    </location>
</feature>
<feature type="compositionally biased region" description="Polar residues" evidence="1">
    <location>
        <begin position="148"/>
        <end position="159"/>
    </location>
</feature>
<evidence type="ECO:0000256" key="1">
    <source>
        <dbReference type="SAM" id="MobiDB-lite"/>
    </source>
</evidence>
<organism evidence="3 4">
    <name type="scientific">Imshaugia aleurites</name>
    <dbReference type="NCBI Taxonomy" id="172621"/>
    <lineage>
        <taxon>Eukaryota</taxon>
        <taxon>Fungi</taxon>
        <taxon>Dikarya</taxon>
        <taxon>Ascomycota</taxon>
        <taxon>Pezizomycotina</taxon>
        <taxon>Lecanoromycetes</taxon>
        <taxon>OSLEUM clade</taxon>
        <taxon>Lecanoromycetidae</taxon>
        <taxon>Lecanorales</taxon>
        <taxon>Lecanorineae</taxon>
        <taxon>Parmeliaceae</taxon>
        <taxon>Imshaugia</taxon>
    </lineage>
</organism>